<gene>
    <name evidence="4" type="ORF">RBI02_05185</name>
</gene>
<evidence type="ECO:0000313" key="5">
    <source>
        <dbReference type="Proteomes" id="UP001245683"/>
    </source>
</evidence>
<dbReference type="AlphaFoldDB" id="A0AAE4NVJ9"/>
<proteinExistence type="inferred from homology"/>
<accession>A0AAE4NVJ9</accession>
<keyword evidence="5" id="KW-1185">Reference proteome</keyword>
<organism evidence="4 5">
    <name type="scientific">Thermococcus waiotapuensis</name>
    <dbReference type="NCBI Taxonomy" id="90909"/>
    <lineage>
        <taxon>Archaea</taxon>
        <taxon>Methanobacteriati</taxon>
        <taxon>Methanobacteriota</taxon>
        <taxon>Thermococci</taxon>
        <taxon>Thermococcales</taxon>
        <taxon>Thermococcaceae</taxon>
        <taxon>Thermococcus</taxon>
    </lineage>
</organism>
<reference evidence="4 5" key="1">
    <citation type="submission" date="2023-08" db="EMBL/GenBank/DDBJ databases">
        <title>Draft genome sequence of Thermococcus waiotapuensis WT1T, a thermophilic sulphur-dependent archaeon from order Thermococcales.</title>
        <authorList>
            <person name="Manners S.H."/>
            <person name="Carere C.R."/>
            <person name="Dhami M.K."/>
            <person name="Dobson R.C.J."/>
            <person name="Stott M.B."/>
        </authorList>
    </citation>
    <scope>NUCLEOTIDE SEQUENCE [LARGE SCALE GENOMIC DNA]</scope>
    <source>
        <strain evidence="4 5">WT1</strain>
    </source>
</reference>
<dbReference type="EMBL" id="JAVDZE010000002">
    <property type="protein sequence ID" value="MDV3103939.1"/>
    <property type="molecule type" value="Genomic_DNA"/>
</dbReference>
<dbReference type="Gene3D" id="4.10.1150.10">
    <property type="entry name" value="AF2212/PG0164-like"/>
    <property type="match status" value="1"/>
</dbReference>
<keyword evidence="2 3" id="KW-1277">Toxin-antitoxin system</keyword>
<comment type="similarity">
    <text evidence="1 3">Belongs to the UPF0165 family.</text>
</comment>
<dbReference type="Proteomes" id="UP001245683">
    <property type="component" value="Unassembled WGS sequence"/>
</dbReference>
<dbReference type="Pfam" id="PF01954">
    <property type="entry name" value="AF2212-like"/>
    <property type="match status" value="1"/>
</dbReference>
<dbReference type="InterPro" id="IPR008203">
    <property type="entry name" value="AF2212-like"/>
</dbReference>
<name>A0AAE4NVJ9_9EURY</name>
<dbReference type="SUPFAM" id="SSF141694">
    <property type="entry name" value="AF2212/PG0164-like"/>
    <property type="match status" value="1"/>
</dbReference>
<sequence>MVYENGVLKPLKPLKLKEGQKFMVWIYPWLKNPTSFSNPWG</sequence>
<evidence type="ECO:0000256" key="3">
    <source>
        <dbReference type="RuleBase" id="RU368051"/>
    </source>
</evidence>
<comment type="function">
    <text evidence="3">Antitoxin component of a type II toxin-antitoxin (TA) system.</text>
</comment>
<protein>
    <recommendedName>
        <fullName evidence="3">Antitoxin</fullName>
    </recommendedName>
</protein>
<evidence type="ECO:0000256" key="2">
    <source>
        <dbReference type="ARBA" id="ARBA00022649"/>
    </source>
</evidence>
<evidence type="ECO:0000313" key="4">
    <source>
        <dbReference type="EMBL" id="MDV3103939.1"/>
    </source>
</evidence>
<dbReference type="InterPro" id="IPR024069">
    <property type="entry name" value="AF2212-like_dom_sf"/>
</dbReference>
<comment type="caution">
    <text evidence="4">The sequence shown here is derived from an EMBL/GenBank/DDBJ whole genome shotgun (WGS) entry which is preliminary data.</text>
</comment>
<evidence type="ECO:0000256" key="1">
    <source>
        <dbReference type="ARBA" id="ARBA00006615"/>
    </source>
</evidence>